<accession>A0A231GYL9</accession>
<evidence type="ECO:0000313" key="2">
    <source>
        <dbReference type="Proteomes" id="UP000215506"/>
    </source>
</evidence>
<organism evidence="1 2">
    <name type="scientific">Nocardia cerradoensis</name>
    <dbReference type="NCBI Taxonomy" id="85688"/>
    <lineage>
        <taxon>Bacteria</taxon>
        <taxon>Bacillati</taxon>
        <taxon>Actinomycetota</taxon>
        <taxon>Actinomycetes</taxon>
        <taxon>Mycobacteriales</taxon>
        <taxon>Nocardiaceae</taxon>
        <taxon>Nocardia</taxon>
    </lineage>
</organism>
<protein>
    <submittedName>
        <fullName evidence="1">Uncharacterized protein</fullName>
    </submittedName>
</protein>
<dbReference type="AlphaFoldDB" id="A0A231GYL9"/>
<dbReference type="EMBL" id="NGAF01000017">
    <property type="protein sequence ID" value="OXR41707.1"/>
    <property type="molecule type" value="Genomic_DNA"/>
</dbReference>
<sequence length="113" mass="12223">MPEAAESSPKSNHGCNAPARLFPIVRERLVTKALYWLNPCCNRLSVPRIARFTRYAAGAYSVSAAVFTRLAPIRSGTMYGGWNPDMAAAAAEAPNMTRLAPRIILVGSMVSAR</sequence>
<gene>
    <name evidence="1" type="ORF">B7C42_06049</name>
</gene>
<keyword evidence="2" id="KW-1185">Reference proteome</keyword>
<reference evidence="1 2" key="1">
    <citation type="submission" date="2017-07" db="EMBL/GenBank/DDBJ databases">
        <title>First draft Genome Sequence of Nocardia cerradoensis isolated from human infection.</title>
        <authorList>
            <person name="Carrasco G."/>
        </authorList>
    </citation>
    <scope>NUCLEOTIDE SEQUENCE [LARGE SCALE GENOMIC DNA]</scope>
    <source>
        <strain evidence="1 2">CNM20130759</strain>
    </source>
</reference>
<name>A0A231GYL9_9NOCA</name>
<evidence type="ECO:0000313" key="1">
    <source>
        <dbReference type="EMBL" id="OXR41707.1"/>
    </source>
</evidence>
<proteinExistence type="predicted"/>
<dbReference type="Proteomes" id="UP000215506">
    <property type="component" value="Unassembled WGS sequence"/>
</dbReference>
<comment type="caution">
    <text evidence="1">The sequence shown here is derived from an EMBL/GenBank/DDBJ whole genome shotgun (WGS) entry which is preliminary data.</text>
</comment>